<proteinExistence type="predicted"/>
<dbReference type="Proteomes" id="UP000177152">
    <property type="component" value="Unassembled WGS sequence"/>
</dbReference>
<evidence type="ECO:0000313" key="2">
    <source>
        <dbReference type="Proteomes" id="UP000177152"/>
    </source>
</evidence>
<protein>
    <recommendedName>
        <fullName evidence="3">Lipoprotein</fullName>
    </recommendedName>
</protein>
<evidence type="ECO:0008006" key="3">
    <source>
        <dbReference type="Google" id="ProtNLM"/>
    </source>
</evidence>
<gene>
    <name evidence="1" type="ORF">A2633_05655</name>
</gene>
<name>A0A1G2K4C9_9BACT</name>
<dbReference type="AlphaFoldDB" id="A0A1G2K4C9"/>
<accession>A0A1G2K4C9</accession>
<evidence type="ECO:0000313" key="1">
    <source>
        <dbReference type="EMBL" id="OGZ94267.1"/>
    </source>
</evidence>
<sequence length="104" mass="11949">MLKKALAFAFCLTILAGCGTIELTVRKDRSRHQSPCYEITHIYSYQPTLWGKPVGEPKVDITIQGGYIFRNANPRFIFREYMRYSGGGYPIYREYYCTGGVPVH</sequence>
<organism evidence="1 2">
    <name type="scientific">Candidatus Sungbacteria bacterium RIFCSPHIGHO2_01_FULL_47_32</name>
    <dbReference type="NCBI Taxonomy" id="1802264"/>
    <lineage>
        <taxon>Bacteria</taxon>
        <taxon>Candidatus Sungiibacteriota</taxon>
    </lineage>
</organism>
<reference evidence="1 2" key="1">
    <citation type="journal article" date="2016" name="Nat. Commun.">
        <title>Thousands of microbial genomes shed light on interconnected biogeochemical processes in an aquifer system.</title>
        <authorList>
            <person name="Anantharaman K."/>
            <person name="Brown C.T."/>
            <person name="Hug L.A."/>
            <person name="Sharon I."/>
            <person name="Castelle C.J."/>
            <person name="Probst A.J."/>
            <person name="Thomas B.C."/>
            <person name="Singh A."/>
            <person name="Wilkins M.J."/>
            <person name="Karaoz U."/>
            <person name="Brodie E.L."/>
            <person name="Williams K.H."/>
            <person name="Hubbard S.S."/>
            <person name="Banfield J.F."/>
        </authorList>
    </citation>
    <scope>NUCLEOTIDE SEQUENCE [LARGE SCALE GENOMIC DNA]</scope>
</reference>
<dbReference type="EMBL" id="MHQC01000039">
    <property type="protein sequence ID" value="OGZ94267.1"/>
    <property type="molecule type" value="Genomic_DNA"/>
</dbReference>
<comment type="caution">
    <text evidence="1">The sequence shown here is derived from an EMBL/GenBank/DDBJ whole genome shotgun (WGS) entry which is preliminary data.</text>
</comment>
<dbReference type="PROSITE" id="PS51257">
    <property type="entry name" value="PROKAR_LIPOPROTEIN"/>
    <property type="match status" value="1"/>
</dbReference>